<dbReference type="Pfam" id="PF13555">
    <property type="entry name" value="AAA_29"/>
    <property type="match status" value="1"/>
</dbReference>
<evidence type="ECO:0000313" key="7">
    <source>
        <dbReference type="Proteomes" id="UP000320443"/>
    </source>
</evidence>
<dbReference type="Proteomes" id="UP000320443">
    <property type="component" value="Unassembled WGS sequence"/>
</dbReference>
<feature type="coiled-coil region" evidence="4">
    <location>
        <begin position="305"/>
        <end position="375"/>
    </location>
</feature>
<keyword evidence="1" id="KW-0227">DNA damage</keyword>
<feature type="region of interest" description="Disordered" evidence="5">
    <location>
        <begin position="1110"/>
        <end position="1132"/>
    </location>
</feature>
<dbReference type="InterPro" id="IPR027417">
    <property type="entry name" value="P-loop_NTPase"/>
</dbReference>
<evidence type="ECO:0000313" key="6">
    <source>
        <dbReference type="EMBL" id="TRX58579.1"/>
    </source>
</evidence>
<keyword evidence="3" id="KW-0742">SOS response</keyword>
<dbReference type="GO" id="GO:0006302">
    <property type="term" value="P:double-strand break repair"/>
    <property type="evidence" value="ECO:0007669"/>
    <property type="project" value="TreeGrafter"/>
</dbReference>
<dbReference type="GO" id="GO:0009432">
    <property type="term" value="P:SOS response"/>
    <property type="evidence" value="ECO:0007669"/>
    <property type="project" value="UniProtKB-KW"/>
</dbReference>
<evidence type="ECO:0000256" key="1">
    <source>
        <dbReference type="ARBA" id="ARBA00022763"/>
    </source>
</evidence>
<evidence type="ECO:0000256" key="5">
    <source>
        <dbReference type="SAM" id="MobiDB-lite"/>
    </source>
</evidence>
<name>A0A553FMU4_9CORY</name>
<dbReference type="CDD" id="cd00267">
    <property type="entry name" value="ABC_ATPase"/>
    <property type="match status" value="1"/>
</dbReference>
<dbReference type="Pfam" id="PF13558">
    <property type="entry name" value="SbcC_Walker_B"/>
    <property type="match status" value="1"/>
</dbReference>
<dbReference type="AlphaFoldDB" id="A0A553FMU4"/>
<dbReference type="EMBL" id="VKDK01000032">
    <property type="protein sequence ID" value="TRX58579.1"/>
    <property type="molecule type" value="Genomic_DNA"/>
</dbReference>
<sequence length="1132" mass="126139">MTSHTDLYPGQFRISRIQLINWGTFHGYFSIPVARKGFLITGGSGSGKSTLLDAMSAVLVPQNHLKFNAASQQDLGRHNGRSLVSYVRGAWRQQENAQTGEIAPEYLREGATNSVVALTYDNGAGKQHTLIAIFRLNGGENSVGQIKKLYGLVPGDEDVDKLSPLLARSLDTRKIKALYKGPGASFTPTYATFADRFRKRLGIKNVEGQLLLHRTQSAKSLSSLDQLFRDYMLDRPSTFSRAEEAVEQFEDLRQAYLRVEDVKAQIDTLAPLPQLHAQRATAEANKHKAEAMSEALPAVRARLVAEELDSRIRALSAQQVEAQSEVESLEADVAHLDDAERRAAMAVSQLSAGELDALRAKMETADIEIEHRSKEFQRLAAAAGQWTEHYELSPQGFAELQANAQLRLSDFETDSADLTNQQQEAGVAARDAATACARLDSELRSFSSRRTNIDKALVELRSQLARDTGYAESELPFAGELIDISPQQADWEPVIQKLLHGFAATLLVPEEARKAINQWVNSRNVGTRLEYRTIPEFTSAPASARSPRQLIHKLEFQDHPMTAWVRQHISRRFNYECVESVAELNKVTTTPAVTRDGLESRPKDKDGSTRFIKDDRTRFSGTAWYRVGSTNTAKIELLRSQLAQAKATASATARQVHNLNRKMDILRTQRDKAQQVLDTKFQDIDTASAKARKQDLQAQYDALASSPEAQALAAAHQHAKEKLKAARTRLNQAQKHLGDVEGELKRSTERRRIIDTVPEIADKDIAKAVEEALHKGKRTLTIDNIDARRDEVQAELQDAARTAARRIEEANGKIVSVLHAYLSQWPAEAADLEPQASFAGEGIEKLKYLRADRLADFRARFLELLNGQTVQNLSHLASSLRHARSDIETRMEFINKSLERSPFNGERTLRIDVKDARGQVVHDFQRDLDAATSHSLAEISEDEHDAALRRYHALDKILSRLGSSHPEDIRWRNVVLDTRRHVSFIGRECYPDGTTANTYQDSASLSGGQAQKLVFFCLAAALRFRLAEPDQDVPTYGSIILDEAFDRADPTFTRTAMSVFASFGFHMILATPFKLIQTLSPYVDGTIVVNYDEPTINGRPQARTGYSLIDASTLSTPNPEQPRPEEPTDADA</sequence>
<dbReference type="Gene3D" id="3.40.50.300">
    <property type="entry name" value="P-loop containing nucleotide triphosphate hydrolases"/>
    <property type="match status" value="1"/>
</dbReference>
<proteinExistence type="predicted"/>
<feature type="coiled-coil region" evidence="4">
    <location>
        <begin position="709"/>
        <end position="750"/>
    </location>
</feature>
<evidence type="ECO:0000256" key="2">
    <source>
        <dbReference type="ARBA" id="ARBA00023204"/>
    </source>
</evidence>
<keyword evidence="4" id="KW-0175">Coiled coil</keyword>
<dbReference type="RefSeq" id="WP_144014074.1">
    <property type="nucleotide sequence ID" value="NZ_VKDK01000032.1"/>
</dbReference>
<organism evidence="6 7">
    <name type="scientific">Corynebacterium hiratae</name>
    <dbReference type="NCBI Taxonomy" id="3139423"/>
    <lineage>
        <taxon>Bacteria</taxon>
        <taxon>Bacillati</taxon>
        <taxon>Actinomycetota</taxon>
        <taxon>Actinomycetes</taxon>
        <taxon>Mycobacteriales</taxon>
        <taxon>Corynebacteriaceae</taxon>
        <taxon>Corynebacterium</taxon>
    </lineage>
</organism>
<keyword evidence="2" id="KW-0234">DNA repair</keyword>
<evidence type="ECO:0000256" key="4">
    <source>
        <dbReference type="SAM" id="Coils"/>
    </source>
</evidence>
<dbReference type="PANTHER" id="PTHR32182:SF0">
    <property type="entry name" value="DNA REPLICATION AND REPAIR PROTEIN RECF"/>
    <property type="match status" value="1"/>
</dbReference>
<evidence type="ECO:0000256" key="3">
    <source>
        <dbReference type="ARBA" id="ARBA00023236"/>
    </source>
</evidence>
<dbReference type="GO" id="GO:0000731">
    <property type="term" value="P:DNA synthesis involved in DNA repair"/>
    <property type="evidence" value="ECO:0007669"/>
    <property type="project" value="TreeGrafter"/>
</dbReference>
<protein>
    <submittedName>
        <fullName evidence="6">AAA family ATPase</fullName>
    </submittedName>
</protein>
<dbReference type="PANTHER" id="PTHR32182">
    <property type="entry name" value="DNA REPLICATION AND REPAIR PROTEIN RECF"/>
    <property type="match status" value="1"/>
</dbReference>
<reference evidence="6 7" key="1">
    <citation type="submission" date="2019-07" db="EMBL/GenBank/DDBJ databases">
        <title>Draft genome of C. aurimucosum strain 2274.</title>
        <authorList>
            <person name="Pacheco L.G.C."/>
            <person name="Aguiar E.R.G.R."/>
            <person name="Santos C.S."/>
            <person name="Rocha D.J.P.G."/>
            <person name="Sant'Anna L.O."/>
            <person name="Mattos-Guaraldi A.L."/>
            <person name="Santos L.S."/>
        </authorList>
    </citation>
    <scope>NUCLEOTIDE SEQUENCE [LARGE SCALE GENOMIC DNA]</scope>
    <source>
        <strain evidence="6 7">2274</strain>
    </source>
</reference>
<accession>A0A553FMU4</accession>
<feature type="coiled-coil region" evidence="4">
    <location>
        <begin position="635"/>
        <end position="676"/>
    </location>
</feature>
<feature type="coiled-coil region" evidence="4">
    <location>
        <begin position="782"/>
        <end position="813"/>
    </location>
</feature>
<keyword evidence="7" id="KW-1185">Reference proteome</keyword>
<gene>
    <name evidence="6" type="ORF">FNY97_12685</name>
</gene>
<dbReference type="SUPFAM" id="SSF52540">
    <property type="entry name" value="P-loop containing nucleoside triphosphate hydrolases"/>
    <property type="match status" value="1"/>
</dbReference>
<comment type="caution">
    <text evidence="6">The sequence shown here is derived from an EMBL/GenBank/DDBJ whole genome shotgun (WGS) entry which is preliminary data.</text>
</comment>